<evidence type="ECO:0008006" key="2">
    <source>
        <dbReference type="Google" id="ProtNLM"/>
    </source>
</evidence>
<organism evidence="1">
    <name type="scientific">marine sediment metagenome</name>
    <dbReference type="NCBI Taxonomy" id="412755"/>
    <lineage>
        <taxon>unclassified sequences</taxon>
        <taxon>metagenomes</taxon>
        <taxon>ecological metagenomes</taxon>
    </lineage>
</organism>
<protein>
    <recommendedName>
        <fullName evidence="2">Dihydrodipicolinate synthase family protein</fullName>
    </recommendedName>
</protein>
<evidence type="ECO:0000313" key="1">
    <source>
        <dbReference type="EMBL" id="GAG30903.1"/>
    </source>
</evidence>
<sequence length="57" mass="6118">MTVEEAKHRWRGPVVPVLTIFNDDLSLDLAGLRGNIRYLLDAGARAGNIVLLVCGAG</sequence>
<dbReference type="Gene3D" id="3.20.20.70">
    <property type="entry name" value="Aldolase class I"/>
    <property type="match status" value="1"/>
</dbReference>
<dbReference type="InterPro" id="IPR013785">
    <property type="entry name" value="Aldolase_TIM"/>
</dbReference>
<proteinExistence type="predicted"/>
<name>X0X2N6_9ZZZZ</name>
<accession>X0X2N6</accession>
<dbReference type="AlphaFoldDB" id="X0X2N6"/>
<comment type="caution">
    <text evidence="1">The sequence shown here is derived from an EMBL/GenBank/DDBJ whole genome shotgun (WGS) entry which is preliminary data.</text>
</comment>
<reference evidence="1" key="1">
    <citation type="journal article" date="2014" name="Front. Microbiol.">
        <title>High frequency of phylogenetically diverse reductive dehalogenase-homologous genes in deep subseafloor sedimentary metagenomes.</title>
        <authorList>
            <person name="Kawai M."/>
            <person name="Futagami T."/>
            <person name="Toyoda A."/>
            <person name="Takaki Y."/>
            <person name="Nishi S."/>
            <person name="Hori S."/>
            <person name="Arai W."/>
            <person name="Tsubouchi T."/>
            <person name="Morono Y."/>
            <person name="Uchiyama I."/>
            <person name="Ito T."/>
            <person name="Fujiyama A."/>
            <person name="Inagaki F."/>
            <person name="Takami H."/>
        </authorList>
    </citation>
    <scope>NUCLEOTIDE SEQUENCE</scope>
    <source>
        <strain evidence="1">Expedition CK06-06</strain>
    </source>
</reference>
<feature type="non-terminal residue" evidence="1">
    <location>
        <position position="57"/>
    </location>
</feature>
<dbReference type="EMBL" id="BARS01049250">
    <property type="protein sequence ID" value="GAG30903.1"/>
    <property type="molecule type" value="Genomic_DNA"/>
</dbReference>
<dbReference type="SUPFAM" id="SSF51569">
    <property type="entry name" value="Aldolase"/>
    <property type="match status" value="1"/>
</dbReference>
<gene>
    <name evidence="1" type="ORF">S01H1_73693</name>
</gene>